<feature type="chain" id="PRO_5038376361" description="DUF4430 domain-containing protein" evidence="1">
    <location>
        <begin position="29"/>
        <end position="146"/>
    </location>
</feature>
<reference evidence="2 3" key="1">
    <citation type="submission" date="2017-06" db="EMBL/GenBank/DDBJ databases">
        <title>Complete genome sequence of Paenibacillus donghaensis KCTC 13049T isolated from East Sea sediment, South Korea.</title>
        <authorList>
            <person name="Jung B.K."/>
            <person name="Hong S.-J."/>
            <person name="Shin J.-H."/>
        </authorList>
    </citation>
    <scope>NUCLEOTIDE SEQUENCE [LARGE SCALE GENOMIC DNA]</scope>
    <source>
        <strain evidence="2 3">KCTC 13049</strain>
    </source>
</reference>
<evidence type="ECO:0008006" key="4">
    <source>
        <dbReference type="Google" id="ProtNLM"/>
    </source>
</evidence>
<dbReference type="KEGG" id="pdh:B9T62_26890"/>
<dbReference type="AlphaFoldDB" id="A0A2Z2KL20"/>
<dbReference type="Proteomes" id="UP000249890">
    <property type="component" value="Chromosome"/>
</dbReference>
<gene>
    <name evidence="2" type="ORF">B9T62_26890</name>
</gene>
<organism evidence="2 3">
    <name type="scientific">Paenibacillus donghaensis</name>
    <dbReference type="NCBI Taxonomy" id="414771"/>
    <lineage>
        <taxon>Bacteria</taxon>
        <taxon>Bacillati</taxon>
        <taxon>Bacillota</taxon>
        <taxon>Bacilli</taxon>
        <taxon>Bacillales</taxon>
        <taxon>Paenibacillaceae</taxon>
        <taxon>Paenibacillus</taxon>
    </lineage>
</organism>
<evidence type="ECO:0000313" key="3">
    <source>
        <dbReference type="Proteomes" id="UP000249890"/>
    </source>
</evidence>
<dbReference type="PROSITE" id="PS51257">
    <property type="entry name" value="PROKAR_LIPOPROTEIN"/>
    <property type="match status" value="1"/>
</dbReference>
<name>A0A2Z2KL20_9BACL</name>
<proteinExistence type="predicted"/>
<protein>
    <recommendedName>
        <fullName evidence="4">DUF4430 domain-containing protein</fullName>
    </recommendedName>
</protein>
<keyword evidence="3" id="KW-1185">Reference proteome</keyword>
<sequence length="146" mass="15961">MGKNIRGTLSNFCMISMLLLSACGSSNGDGLYAEYKGVKYTGEGSLVSKVAVAIQNEEGILFIQEIKVIDDQPTVWKVLQPISEDEDLGMPIVKNEQGGIKKISTMESDELHSWELFIDNVKVDGDVSDIEVVDEQAITLNYAAKS</sequence>
<dbReference type="RefSeq" id="WP_087918072.1">
    <property type="nucleotide sequence ID" value="NZ_CP021780.1"/>
</dbReference>
<evidence type="ECO:0000256" key="1">
    <source>
        <dbReference type="SAM" id="SignalP"/>
    </source>
</evidence>
<evidence type="ECO:0000313" key="2">
    <source>
        <dbReference type="EMBL" id="ASA24090.1"/>
    </source>
</evidence>
<dbReference type="OrthoDB" id="2629506at2"/>
<accession>A0A2Z2KL20</accession>
<keyword evidence="1" id="KW-0732">Signal</keyword>
<dbReference type="EMBL" id="CP021780">
    <property type="protein sequence ID" value="ASA24090.1"/>
    <property type="molecule type" value="Genomic_DNA"/>
</dbReference>
<feature type="signal peptide" evidence="1">
    <location>
        <begin position="1"/>
        <end position="28"/>
    </location>
</feature>